<proteinExistence type="predicted"/>
<dbReference type="PROSITE" id="PS50943">
    <property type="entry name" value="HTH_CROC1"/>
    <property type="match status" value="1"/>
</dbReference>
<dbReference type="InterPro" id="IPR010982">
    <property type="entry name" value="Lambda_DNA-bd_dom_sf"/>
</dbReference>
<dbReference type="InterPro" id="IPR001387">
    <property type="entry name" value="Cro/C1-type_HTH"/>
</dbReference>
<gene>
    <name evidence="3" type="ORF">CYJ47_04865</name>
</gene>
<dbReference type="GO" id="GO:0003677">
    <property type="term" value="F:DNA binding"/>
    <property type="evidence" value="ECO:0007669"/>
    <property type="project" value="UniProtKB-KW"/>
</dbReference>
<dbReference type="SUPFAM" id="SSF47413">
    <property type="entry name" value="lambda repressor-like DNA-binding domains"/>
    <property type="match status" value="1"/>
</dbReference>
<feature type="domain" description="HTH cro/C1-type" evidence="2">
    <location>
        <begin position="9"/>
        <end position="63"/>
    </location>
</feature>
<name>A0AAF0YWA1_9CORY</name>
<dbReference type="Proteomes" id="UP000234560">
    <property type="component" value="Chromosome"/>
</dbReference>
<evidence type="ECO:0000313" key="3">
    <source>
        <dbReference type="EMBL" id="WOT03099.1"/>
    </source>
</evidence>
<sequence>MGETRPNLVRKYRRWEELTQAELAEKVGVSRQTIANIERGNYSPSVHLALDICDVLKQSVEVIFGGKDAK</sequence>
<accession>A0AAF0YWA1</accession>
<reference evidence="3" key="1">
    <citation type="submission" date="2017-12" db="EMBL/GenBank/DDBJ databases">
        <authorList>
            <person name="Thomas-White K."/>
            <person name="Wolfe A.J."/>
        </authorList>
    </citation>
    <scope>NUCLEOTIDE SEQUENCE</scope>
    <source>
        <strain evidence="3">UMB0763</strain>
    </source>
</reference>
<dbReference type="Pfam" id="PF01381">
    <property type="entry name" value="HTH_3"/>
    <property type="match status" value="1"/>
</dbReference>
<keyword evidence="1" id="KW-0238">DNA-binding</keyword>
<evidence type="ECO:0000256" key="1">
    <source>
        <dbReference type="ARBA" id="ARBA00023125"/>
    </source>
</evidence>
<dbReference type="CDD" id="cd00093">
    <property type="entry name" value="HTH_XRE"/>
    <property type="match status" value="1"/>
</dbReference>
<evidence type="ECO:0000313" key="4">
    <source>
        <dbReference type="Proteomes" id="UP000234560"/>
    </source>
</evidence>
<dbReference type="PANTHER" id="PTHR46558:SF4">
    <property type="entry name" value="DNA-BIDING PHAGE PROTEIN"/>
    <property type="match status" value="1"/>
</dbReference>
<evidence type="ECO:0000259" key="2">
    <source>
        <dbReference type="PROSITE" id="PS50943"/>
    </source>
</evidence>
<dbReference type="KEGG" id="cpyr:CYJ47_04865"/>
<reference evidence="3" key="2">
    <citation type="submission" date="2023-10" db="EMBL/GenBank/DDBJ databases">
        <authorList>
            <person name="Choi B."/>
        </authorList>
    </citation>
    <scope>NUCLEOTIDE SEQUENCE</scope>
    <source>
        <strain evidence="3">UMB0763</strain>
    </source>
</reference>
<protein>
    <submittedName>
        <fullName evidence="3">Helix-turn-helix transcriptional regulator</fullName>
    </submittedName>
</protein>
<dbReference type="SMART" id="SM00530">
    <property type="entry name" value="HTH_XRE"/>
    <property type="match status" value="1"/>
</dbReference>
<dbReference type="EMBL" id="CP136958">
    <property type="protein sequence ID" value="WOT03099.1"/>
    <property type="molecule type" value="Genomic_DNA"/>
</dbReference>
<dbReference type="PANTHER" id="PTHR46558">
    <property type="entry name" value="TRACRIPTIONAL REGULATORY PROTEIN-RELATED-RELATED"/>
    <property type="match status" value="1"/>
</dbReference>
<organism evidence="3 4">
    <name type="scientific">Corynebacterium pyruviciproducens</name>
    <dbReference type="NCBI Taxonomy" id="598660"/>
    <lineage>
        <taxon>Bacteria</taxon>
        <taxon>Bacillati</taxon>
        <taxon>Actinomycetota</taxon>
        <taxon>Actinomycetes</taxon>
        <taxon>Mycobacteriales</taxon>
        <taxon>Corynebacteriaceae</taxon>
        <taxon>Corynebacterium</taxon>
    </lineage>
</organism>
<dbReference type="AlphaFoldDB" id="A0AAF0YWA1"/>
<dbReference type="RefSeq" id="WP_040426854.1">
    <property type="nucleotide sequence ID" value="NZ_CAMYCO010000024.1"/>
</dbReference>
<dbReference type="Gene3D" id="1.10.260.40">
    <property type="entry name" value="lambda repressor-like DNA-binding domains"/>
    <property type="match status" value="1"/>
</dbReference>